<dbReference type="PANTHER" id="PTHR43132:SF2">
    <property type="entry name" value="ARSENICAL RESISTANCE OPERON REPRESSOR ARSR-RELATED"/>
    <property type="match status" value="1"/>
</dbReference>
<reference evidence="5 6" key="1">
    <citation type="submission" date="2019-04" db="EMBL/GenBank/DDBJ databases">
        <authorList>
            <person name="Hwang J.C."/>
        </authorList>
    </citation>
    <scope>NUCLEOTIDE SEQUENCE [LARGE SCALE GENOMIC DNA]</scope>
    <source>
        <strain evidence="5 6">IMCC35001</strain>
    </source>
</reference>
<dbReference type="NCBIfam" id="NF033788">
    <property type="entry name" value="HTH_metalloreg"/>
    <property type="match status" value="1"/>
</dbReference>
<dbReference type="InterPro" id="IPR001845">
    <property type="entry name" value="HTH_ArsR_DNA-bd_dom"/>
</dbReference>
<dbReference type="SUPFAM" id="SSF46785">
    <property type="entry name" value="Winged helix' DNA-binding domain"/>
    <property type="match status" value="1"/>
</dbReference>
<dbReference type="Proteomes" id="UP000305674">
    <property type="component" value="Unassembled WGS sequence"/>
</dbReference>
<evidence type="ECO:0000313" key="5">
    <source>
        <dbReference type="EMBL" id="TKB49392.1"/>
    </source>
</evidence>
<keyword evidence="6" id="KW-1185">Reference proteome</keyword>
<dbReference type="InterPro" id="IPR051011">
    <property type="entry name" value="Metal_resp_trans_reg"/>
</dbReference>
<accession>A0A4U1BEB1</accession>
<feature type="domain" description="HTH arsR-type" evidence="4">
    <location>
        <begin position="1"/>
        <end position="96"/>
    </location>
</feature>
<dbReference type="InterPro" id="IPR011991">
    <property type="entry name" value="ArsR-like_HTH"/>
</dbReference>
<dbReference type="AlphaFoldDB" id="A0A4U1BEB1"/>
<keyword evidence="2" id="KW-0238">DNA-binding</keyword>
<dbReference type="RefSeq" id="WP_136852812.1">
    <property type="nucleotide sequence ID" value="NZ_SWCI01000004.1"/>
</dbReference>
<dbReference type="InterPro" id="IPR036390">
    <property type="entry name" value="WH_DNA-bd_sf"/>
</dbReference>
<dbReference type="GO" id="GO:0003700">
    <property type="term" value="F:DNA-binding transcription factor activity"/>
    <property type="evidence" value="ECO:0007669"/>
    <property type="project" value="InterPro"/>
</dbReference>
<keyword evidence="1" id="KW-0805">Transcription regulation</keyword>
<gene>
    <name evidence="5" type="ORF">FCL40_08650</name>
</gene>
<proteinExistence type="predicted"/>
<protein>
    <submittedName>
        <fullName evidence="5">Helix-turn-helix transcriptional regulator</fullName>
    </submittedName>
</protein>
<comment type="caution">
    <text evidence="5">The sequence shown here is derived from an EMBL/GenBank/DDBJ whole genome shotgun (WGS) entry which is preliminary data.</text>
</comment>
<name>A0A4U1BEB1_9GAMM</name>
<dbReference type="PROSITE" id="PS50987">
    <property type="entry name" value="HTH_ARSR_2"/>
    <property type="match status" value="1"/>
</dbReference>
<dbReference type="GO" id="GO:0003677">
    <property type="term" value="F:DNA binding"/>
    <property type="evidence" value="ECO:0007669"/>
    <property type="project" value="UniProtKB-KW"/>
</dbReference>
<dbReference type="Gene3D" id="1.10.10.10">
    <property type="entry name" value="Winged helix-like DNA-binding domain superfamily/Winged helix DNA-binding domain"/>
    <property type="match status" value="1"/>
</dbReference>
<evidence type="ECO:0000256" key="2">
    <source>
        <dbReference type="ARBA" id="ARBA00023125"/>
    </source>
</evidence>
<dbReference type="SMART" id="SM00418">
    <property type="entry name" value="HTH_ARSR"/>
    <property type="match status" value="1"/>
</dbReference>
<evidence type="ECO:0000256" key="3">
    <source>
        <dbReference type="ARBA" id="ARBA00023163"/>
    </source>
</evidence>
<dbReference type="Pfam" id="PF12840">
    <property type="entry name" value="HTH_20"/>
    <property type="match status" value="1"/>
</dbReference>
<dbReference type="OrthoDB" id="5297460at2"/>
<dbReference type="InterPro" id="IPR036388">
    <property type="entry name" value="WH-like_DNA-bd_sf"/>
</dbReference>
<dbReference type="EMBL" id="SWCI01000004">
    <property type="protein sequence ID" value="TKB49392.1"/>
    <property type="molecule type" value="Genomic_DNA"/>
</dbReference>
<keyword evidence="3" id="KW-0804">Transcription</keyword>
<sequence>MIDHAEAVRRFAELGHDTRLSIFRLLVKGGLQGLNVGEIQQHLSIPGSTLSHHISRLMTANLVTQERRGRELICRANLEATDELMGFLSAECCSLETSDSD</sequence>
<evidence type="ECO:0000259" key="4">
    <source>
        <dbReference type="PROSITE" id="PS50987"/>
    </source>
</evidence>
<dbReference type="CDD" id="cd00090">
    <property type="entry name" value="HTH_ARSR"/>
    <property type="match status" value="1"/>
</dbReference>
<evidence type="ECO:0000256" key="1">
    <source>
        <dbReference type="ARBA" id="ARBA00023015"/>
    </source>
</evidence>
<dbReference type="PANTHER" id="PTHR43132">
    <property type="entry name" value="ARSENICAL RESISTANCE OPERON REPRESSOR ARSR-RELATED"/>
    <property type="match status" value="1"/>
</dbReference>
<evidence type="ECO:0000313" key="6">
    <source>
        <dbReference type="Proteomes" id="UP000305674"/>
    </source>
</evidence>
<organism evidence="5 6">
    <name type="scientific">Ferrimonas sediminicola</name>
    <dbReference type="NCBI Taxonomy" id="2569538"/>
    <lineage>
        <taxon>Bacteria</taxon>
        <taxon>Pseudomonadati</taxon>
        <taxon>Pseudomonadota</taxon>
        <taxon>Gammaproteobacteria</taxon>
        <taxon>Alteromonadales</taxon>
        <taxon>Ferrimonadaceae</taxon>
        <taxon>Ferrimonas</taxon>
    </lineage>
</organism>